<dbReference type="Gene3D" id="2.60.40.1730">
    <property type="entry name" value="tricorn interacting facor f3 domain"/>
    <property type="match status" value="1"/>
</dbReference>
<dbReference type="InterPro" id="IPR050344">
    <property type="entry name" value="Peptidase_M1_aminopeptidases"/>
</dbReference>
<feature type="domain" description="ERAP1-like C-terminal" evidence="15">
    <location>
        <begin position="507"/>
        <end position="817"/>
    </location>
</feature>
<name>A0A401IT73_9LACO</name>
<keyword evidence="8 11" id="KW-0862">Zinc</keyword>
<reference evidence="17 18" key="1">
    <citation type="journal article" date="2019" name="Int. J. Syst. Evol. Microbiol.">
        <title>Lactobacillus salitolerans sp. nov., a novel lactic acid bacterium isolated from spent mushroom substrates.</title>
        <authorList>
            <person name="Tohno M."/>
            <person name="Tanizawa Y."/>
            <person name="Kojima Y."/>
            <person name="Sakamoto M."/>
            <person name="Nakamura Y."/>
            <person name="Ohkuma M."/>
            <person name="Kobayashi H."/>
        </authorList>
    </citation>
    <scope>NUCLEOTIDE SEQUENCE [LARGE SCALE GENOMIC DNA]</scope>
    <source>
        <strain evidence="17 18">YK43</strain>
    </source>
</reference>
<dbReference type="SUPFAM" id="SSF55486">
    <property type="entry name" value="Metalloproteases ('zincins'), catalytic domain"/>
    <property type="match status" value="1"/>
</dbReference>
<proteinExistence type="inferred from homology"/>
<feature type="active site" description="Proton acceptor" evidence="10">
    <location>
        <position position="287"/>
    </location>
</feature>
<dbReference type="GO" id="GO:0016020">
    <property type="term" value="C:membrane"/>
    <property type="evidence" value="ECO:0007669"/>
    <property type="project" value="TreeGrafter"/>
</dbReference>
<dbReference type="RefSeq" id="WP_124976397.1">
    <property type="nucleotide sequence ID" value="NZ_BFFP01000016.1"/>
</dbReference>
<feature type="domain" description="Peptidase M1 membrane alanine aminopeptidase" evidence="14">
    <location>
        <begin position="214"/>
        <end position="432"/>
    </location>
</feature>
<dbReference type="PANTHER" id="PTHR11533:SF174">
    <property type="entry name" value="PUROMYCIN-SENSITIVE AMINOPEPTIDASE-RELATED"/>
    <property type="match status" value="1"/>
</dbReference>
<feature type="binding site" evidence="11">
    <location>
        <position position="290"/>
    </location>
    <ligand>
        <name>Zn(2+)</name>
        <dbReference type="ChEBI" id="CHEBI:29105"/>
        <note>catalytic</note>
    </ligand>
</feature>
<evidence type="ECO:0000256" key="1">
    <source>
        <dbReference type="ARBA" id="ARBA00000098"/>
    </source>
</evidence>
<dbReference type="AlphaFoldDB" id="A0A401IT73"/>
<dbReference type="OrthoDB" id="100605at2"/>
<dbReference type="PANTHER" id="PTHR11533">
    <property type="entry name" value="PROTEASE M1 ZINC METALLOPROTEASE"/>
    <property type="match status" value="1"/>
</dbReference>
<dbReference type="GO" id="GO:0005737">
    <property type="term" value="C:cytoplasm"/>
    <property type="evidence" value="ECO:0007669"/>
    <property type="project" value="TreeGrafter"/>
</dbReference>
<evidence type="ECO:0000256" key="12">
    <source>
        <dbReference type="PIRSR" id="PIRSR634016-4"/>
    </source>
</evidence>
<evidence type="ECO:0000259" key="15">
    <source>
        <dbReference type="Pfam" id="PF11838"/>
    </source>
</evidence>
<evidence type="ECO:0000256" key="8">
    <source>
        <dbReference type="ARBA" id="ARBA00022833"/>
    </source>
</evidence>
<dbReference type="FunFam" id="1.10.390.10:FF:000013">
    <property type="entry name" value="Aminopeptidase N"/>
    <property type="match status" value="1"/>
</dbReference>
<evidence type="ECO:0000313" key="18">
    <source>
        <dbReference type="Proteomes" id="UP000286848"/>
    </source>
</evidence>
<dbReference type="CDD" id="cd09601">
    <property type="entry name" value="M1_APN-Q_like"/>
    <property type="match status" value="1"/>
</dbReference>
<protein>
    <recommendedName>
        <fullName evidence="13">Aminopeptidase</fullName>
        <ecNumber evidence="13">3.4.11.-</ecNumber>
    </recommendedName>
</protein>
<dbReference type="Pfam" id="PF17900">
    <property type="entry name" value="Peptidase_M1_N"/>
    <property type="match status" value="1"/>
</dbReference>
<dbReference type="EC" id="3.4.11.-" evidence="13"/>
<feature type="binding site" evidence="11">
    <location>
        <position position="309"/>
    </location>
    <ligand>
        <name>Zn(2+)</name>
        <dbReference type="ChEBI" id="CHEBI:29105"/>
        <note>catalytic</note>
    </ligand>
</feature>
<gene>
    <name evidence="17" type="primary">pepN</name>
    <name evidence="17" type="ORF">LFYK43_11850</name>
</gene>
<comment type="cofactor">
    <cofactor evidence="11 13">
        <name>Zn(2+)</name>
        <dbReference type="ChEBI" id="CHEBI:29105"/>
    </cofactor>
    <text evidence="11 13">Binds 1 zinc ion per subunit.</text>
</comment>
<keyword evidence="7 13" id="KW-0378">Hydrolase</keyword>
<dbReference type="PRINTS" id="PR00756">
    <property type="entry name" value="ALADIPTASE"/>
</dbReference>
<dbReference type="GO" id="GO:0042277">
    <property type="term" value="F:peptide binding"/>
    <property type="evidence" value="ECO:0007669"/>
    <property type="project" value="TreeGrafter"/>
</dbReference>
<comment type="catalytic activity">
    <reaction evidence="1">
        <text>Release of an N-terminal amino acid, Xaa-|-Yaa- from a peptide, amide or arylamide. Xaa is preferably Ala, but may be most amino acids including Pro (slow action). When a terminal hydrophobic residue is followed by a prolyl residue, the two may be released as an intact Xaa-Pro dipeptide.</text>
        <dbReference type="EC" id="3.4.11.2"/>
    </reaction>
</comment>
<evidence type="ECO:0000256" key="13">
    <source>
        <dbReference type="RuleBase" id="RU364040"/>
    </source>
</evidence>
<evidence type="ECO:0000256" key="7">
    <source>
        <dbReference type="ARBA" id="ARBA00022801"/>
    </source>
</evidence>
<keyword evidence="4 13" id="KW-0031">Aminopeptidase</keyword>
<evidence type="ECO:0000256" key="4">
    <source>
        <dbReference type="ARBA" id="ARBA00022438"/>
    </source>
</evidence>
<dbReference type="InterPro" id="IPR001930">
    <property type="entry name" value="Peptidase_M1"/>
</dbReference>
<comment type="subunit">
    <text evidence="3">Monomer.</text>
</comment>
<dbReference type="Gene3D" id="1.25.50.20">
    <property type="match status" value="1"/>
</dbReference>
<evidence type="ECO:0000313" key="17">
    <source>
        <dbReference type="EMBL" id="GBG94726.1"/>
    </source>
</evidence>
<dbReference type="GO" id="GO:0043171">
    <property type="term" value="P:peptide catabolic process"/>
    <property type="evidence" value="ECO:0007669"/>
    <property type="project" value="TreeGrafter"/>
</dbReference>
<comment type="caution">
    <text evidence="17">The sequence shown here is derived from an EMBL/GenBank/DDBJ whole genome shotgun (WGS) entry which is preliminary data.</text>
</comment>
<dbReference type="SUPFAM" id="SSF63737">
    <property type="entry name" value="Leukotriene A4 hydrolase N-terminal domain"/>
    <property type="match status" value="1"/>
</dbReference>
<keyword evidence="18" id="KW-1185">Reference proteome</keyword>
<dbReference type="InterPro" id="IPR045357">
    <property type="entry name" value="Aminopeptidase_N-like_N"/>
</dbReference>
<keyword evidence="5 13" id="KW-0645">Protease</keyword>
<feature type="site" description="Transition state stabilizer" evidence="12">
    <location>
        <position position="373"/>
    </location>
</feature>
<evidence type="ECO:0000256" key="5">
    <source>
        <dbReference type="ARBA" id="ARBA00022670"/>
    </source>
</evidence>
<comment type="similarity">
    <text evidence="2 13">Belongs to the peptidase M1 family.</text>
</comment>
<dbReference type="GO" id="GO:0016285">
    <property type="term" value="F:alanyl aminopeptidase activity"/>
    <property type="evidence" value="ECO:0007669"/>
    <property type="project" value="UniProtKB-EC"/>
</dbReference>
<dbReference type="InterPro" id="IPR042097">
    <property type="entry name" value="Aminopeptidase_N-like_N_sf"/>
</dbReference>
<keyword evidence="9 13" id="KW-0482">Metalloprotease</keyword>
<organism evidence="17 18">
    <name type="scientific">Ligilactobacillus salitolerans</name>
    <dbReference type="NCBI Taxonomy" id="1808352"/>
    <lineage>
        <taxon>Bacteria</taxon>
        <taxon>Bacillati</taxon>
        <taxon>Bacillota</taxon>
        <taxon>Bacilli</taxon>
        <taxon>Lactobacillales</taxon>
        <taxon>Lactobacillaceae</taxon>
        <taxon>Ligilactobacillus</taxon>
    </lineage>
</organism>
<evidence type="ECO:0000256" key="6">
    <source>
        <dbReference type="ARBA" id="ARBA00022723"/>
    </source>
</evidence>
<accession>A0A401IT73</accession>
<dbReference type="GO" id="GO:0008270">
    <property type="term" value="F:zinc ion binding"/>
    <property type="evidence" value="ECO:0007669"/>
    <property type="project" value="UniProtKB-UniRule"/>
</dbReference>
<evidence type="ECO:0000256" key="9">
    <source>
        <dbReference type="ARBA" id="ARBA00023049"/>
    </source>
</evidence>
<feature type="binding site" evidence="11">
    <location>
        <position position="286"/>
    </location>
    <ligand>
        <name>Zn(2+)</name>
        <dbReference type="ChEBI" id="CHEBI:29105"/>
        <note>catalytic</note>
    </ligand>
</feature>
<dbReference type="InterPro" id="IPR024571">
    <property type="entry name" value="ERAP1-like_C_dom"/>
</dbReference>
<dbReference type="EMBL" id="BFFP01000016">
    <property type="protein sequence ID" value="GBG94726.1"/>
    <property type="molecule type" value="Genomic_DNA"/>
</dbReference>
<feature type="domain" description="Aminopeptidase N-like N-terminal" evidence="16">
    <location>
        <begin position="9"/>
        <end position="178"/>
    </location>
</feature>
<dbReference type="Pfam" id="PF11838">
    <property type="entry name" value="ERAP1_C"/>
    <property type="match status" value="1"/>
</dbReference>
<evidence type="ECO:0000259" key="14">
    <source>
        <dbReference type="Pfam" id="PF01433"/>
    </source>
</evidence>
<dbReference type="Gene3D" id="1.10.390.10">
    <property type="entry name" value="Neutral Protease Domain 2"/>
    <property type="match status" value="1"/>
</dbReference>
<dbReference type="Proteomes" id="UP000286848">
    <property type="component" value="Unassembled WGS sequence"/>
</dbReference>
<keyword evidence="6 11" id="KW-0479">Metal-binding</keyword>
<dbReference type="GO" id="GO:0005615">
    <property type="term" value="C:extracellular space"/>
    <property type="evidence" value="ECO:0007669"/>
    <property type="project" value="TreeGrafter"/>
</dbReference>
<evidence type="ECO:0000256" key="2">
    <source>
        <dbReference type="ARBA" id="ARBA00010136"/>
    </source>
</evidence>
<dbReference type="Pfam" id="PF01433">
    <property type="entry name" value="Peptidase_M1"/>
    <property type="match status" value="1"/>
</dbReference>
<evidence type="ECO:0000259" key="16">
    <source>
        <dbReference type="Pfam" id="PF17900"/>
    </source>
</evidence>
<evidence type="ECO:0000256" key="10">
    <source>
        <dbReference type="PIRSR" id="PIRSR634016-1"/>
    </source>
</evidence>
<sequence>MTRLYDDFKPTDYKVYLDIDRSAKLITGQTEISGQALSAQIAINQKFLKVARVQVAGNDVEFAVDDQAETIKVTLAQPGNTTLTIDYTAPLTDTMMGIYPSYYQVNGEKKQLIGTQFETTAARQAFPCVDEPAAKATFELAIKFDEHPGETIIANMPETEVKDGVHYFEKTVKMSTYLVAFAFGEMQSKLTQTKSGVQVGVFSTKAHQENELDFALDIAKRSIEFFEDFYHTPYPLPHSWQLGLPDFSAGAMENWGLVTYREAYLVIDPENTSLEVKERVATVIAHELAHQWFGDLVTMQWWDDLWLNESFANMMEYVAIDALEPDWHIWELFQTAEASAALQRDATDGVQSVHVQVEEPAEIDAIFDGAIVYAKGSRMLVMVRALIGDDALRQGLKAYFEAHQYGNATGADLWDALGQAAGIDLATIMNTWLEQPGYPVVSVQVVDGRLTLSQQQFFVGEGNEVGRLWQIPLNGNYEAVPQIMAEQTIELGDYATLRAAAGQPLRLNLGNDSHFIVKYDDGLLEDILANAKDLDAITQLQLLQDLRLLAEGRQISYASVVPLLKDFADSKSNLVNVALYQITGNLKKFVQPDSTEESNLRELFDQLSGAQVQRLGWQPKDGESIDDQLTRPYILNAALYAQNADAIAQGHALYLEKKYEPASLPADTRPYILQNEVKNYGSPELFDQLLAEHGKTSDGNYQAGIEFALTKTSDQDLLAKIVADFENSDVIRPQDLRGWYRDVLANDKGQQAAWDWIRQEWQWLEKTVGGDMEFPTFITVTAGVFHTPERLAEFKEFFTPKLDVSGLKREIQMDTKVIESRVALIEDEKAAVNEAVAQAIK</sequence>
<dbReference type="GO" id="GO:0006508">
    <property type="term" value="P:proteolysis"/>
    <property type="evidence" value="ECO:0007669"/>
    <property type="project" value="UniProtKB-KW"/>
</dbReference>
<evidence type="ECO:0000256" key="11">
    <source>
        <dbReference type="PIRSR" id="PIRSR634016-3"/>
    </source>
</evidence>
<dbReference type="GO" id="GO:0070006">
    <property type="term" value="F:metalloaminopeptidase activity"/>
    <property type="evidence" value="ECO:0007669"/>
    <property type="project" value="TreeGrafter"/>
</dbReference>
<dbReference type="InterPro" id="IPR014782">
    <property type="entry name" value="Peptidase_M1_dom"/>
</dbReference>
<evidence type="ECO:0000256" key="3">
    <source>
        <dbReference type="ARBA" id="ARBA00011245"/>
    </source>
</evidence>
<dbReference type="InterPro" id="IPR027268">
    <property type="entry name" value="Peptidase_M4/M1_CTD_sf"/>
</dbReference>
<dbReference type="InterPro" id="IPR034016">
    <property type="entry name" value="M1_APN-typ"/>
</dbReference>